<dbReference type="STRING" id="326475.AWB66_04419"/>
<reference evidence="3" key="1">
    <citation type="submission" date="2016-01" db="EMBL/GenBank/DDBJ databases">
        <authorList>
            <person name="Peeters Charlotte."/>
        </authorList>
    </citation>
    <scope>NUCLEOTIDE SEQUENCE</scope>
    <source>
        <strain evidence="3">LMG 22936</strain>
    </source>
</reference>
<comment type="caution">
    <text evidence="3">The sequence shown here is derived from an EMBL/GenBank/DDBJ whole genome shotgun (WGS) entry which is preliminary data.</text>
</comment>
<dbReference type="InterPro" id="IPR052372">
    <property type="entry name" value="YpjD/HemX"/>
</dbReference>
<organism evidence="3 4">
    <name type="scientific">Caballeronia telluris</name>
    <dbReference type="NCBI Taxonomy" id="326475"/>
    <lineage>
        <taxon>Bacteria</taxon>
        <taxon>Pseudomonadati</taxon>
        <taxon>Pseudomonadota</taxon>
        <taxon>Betaproteobacteria</taxon>
        <taxon>Burkholderiales</taxon>
        <taxon>Burkholderiaceae</taxon>
        <taxon>Caballeronia</taxon>
    </lineage>
</organism>
<feature type="transmembrane region" description="Helical" evidence="1">
    <location>
        <begin position="56"/>
        <end position="76"/>
    </location>
</feature>
<feature type="transmembrane region" description="Helical" evidence="1">
    <location>
        <begin position="273"/>
        <end position="294"/>
    </location>
</feature>
<feature type="transmembrane region" description="Helical" evidence="1">
    <location>
        <begin position="6"/>
        <end position="23"/>
    </location>
</feature>
<protein>
    <submittedName>
        <fullName evidence="3">Cytochrome c assembly protein</fullName>
    </submittedName>
</protein>
<accession>A0A158JMN5</accession>
<dbReference type="GO" id="GO:0017004">
    <property type="term" value="P:cytochrome complex assembly"/>
    <property type="evidence" value="ECO:0007669"/>
    <property type="project" value="InterPro"/>
</dbReference>
<dbReference type="GO" id="GO:0020037">
    <property type="term" value="F:heme binding"/>
    <property type="evidence" value="ECO:0007669"/>
    <property type="project" value="InterPro"/>
</dbReference>
<keyword evidence="1" id="KW-1133">Transmembrane helix</keyword>
<evidence type="ECO:0000313" key="4">
    <source>
        <dbReference type="Proteomes" id="UP000054717"/>
    </source>
</evidence>
<dbReference type="Proteomes" id="UP000054717">
    <property type="component" value="Unassembled WGS sequence"/>
</dbReference>
<feature type="transmembrane region" description="Helical" evidence="1">
    <location>
        <begin position="115"/>
        <end position="137"/>
    </location>
</feature>
<dbReference type="AlphaFoldDB" id="A0A158JMN5"/>
<dbReference type="EMBL" id="FCNZ02000018">
    <property type="protein sequence ID" value="SAL70162.1"/>
    <property type="molecule type" value="Genomic_DNA"/>
</dbReference>
<dbReference type="RefSeq" id="WP_087632309.1">
    <property type="nucleotide sequence ID" value="NZ_FCNZ02000018.1"/>
</dbReference>
<feature type="transmembrane region" description="Helical" evidence="1">
    <location>
        <begin position="149"/>
        <end position="172"/>
    </location>
</feature>
<dbReference type="InterPro" id="IPR002541">
    <property type="entry name" value="Cyt_c_assembly"/>
</dbReference>
<evidence type="ECO:0000259" key="2">
    <source>
        <dbReference type="Pfam" id="PF01578"/>
    </source>
</evidence>
<dbReference type="Pfam" id="PF01578">
    <property type="entry name" value="Cytochrom_C_asm"/>
    <property type="match status" value="1"/>
</dbReference>
<evidence type="ECO:0000256" key="1">
    <source>
        <dbReference type="SAM" id="Phobius"/>
    </source>
</evidence>
<name>A0A158JMN5_9BURK</name>
<gene>
    <name evidence="3" type="ORF">AWB66_04419</name>
</gene>
<sequence length="303" mass="33039">MDIVLYALTALLYGGLAVAGWRAHRHTAVEPALAGIPAGAPLPPARASKASGMSGIGRALLFVALVVHGVLLHTTIFPQNAMIFGFAFALSAMFWLGAGIYWIESFFFPLDGLRLLVLPLACVASLLPLLFGGVRVLPYSAAPMFKLHFLIANIAYGLFAIAALHAILMLMVEKRLQNMRGSAARHTSNGWLTSWLDTLPPLLTLEKLLFRLIAAGFVLLTLTLVSGIAFNEQLVDRAFKLDHKTVFAFLSWLMFGALLTARRVSGWRGRAALRWVLASFVALLLAYVGSRFVFEVLLHRAVV</sequence>
<proteinExistence type="predicted"/>
<feature type="transmembrane region" description="Helical" evidence="1">
    <location>
        <begin position="208"/>
        <end position="230"/>
    </location>
</feature>
<feature type="domain" description="Cytochrome c assembly protein" evidence="2">
    <location>
        <begin position="63"/>
        <end position="297"/>
    </location>
</feature>
<keyword evidence="1" id="KW-0472">Membrane</keyword>
<feature type="transmembrane region" description="Helical" evidence="1">
    <location>
        <begin position="245"/>
        <end position="261"/>
    </location>
</feature>
<feature type="transmembrane region" description="Helical" evidence="1">
    <location>
        <begin position="82"/>
        <end position="103"/>
    </location>
</feature>
<evidence type="ECO:0000313" key="3">
    <source>
        <dbReference type="EMBL" id="SAL70162.1"/>
    </source>
</evidence>
<keyword evidence="4" id="KW-1185">Reference proteome</keyword>
<keyword evidence="1" id="KW-0812">Transmembrane</keyword>
<dbReference type="PANTHER" id="PTHR38034:SF1">
    <property type="entry name" value="INNER MEMBRANE PROTEIN YPJD"/>
    <property type="match status" value="1"/>
</dbReference>
<dbReference type="PANTHER" id="PTHR38034">
    <property type="entry name" value="INNER MEMBRANE PROTEIN YPJD"/>
    <property type="match status" value="1"/>
</dbReference>